<evidence type="ECO:0008006" key="3">
    <source>
        <dbReference type="Google" id="ProtNLM"/>
    </source>
</evidence>
<dbReference type="PANTHER" id="PTHR33112:SF16">
    <property type="entry name" value="HETEROKARYON INCOMPATIBILITY DOMAIN-CONTAINING PROTEIN"/>
    <property type="match status" value="1"/>
</dbReference>
<gene>
    <name evidence="1" type="ORF">QQS21_011242</name>
</gene>
<evidence type="ECO:0000313" key="2">
    <source>
        <dbReference type="Proteomes" id="UP001251528"/>
    </source>
</evidence>
<organism evidence="1 2">
    <name type="scientific">Conoideocrella luteorostrata</name>
    <dbReference type="NCBI Taxonomy" id="1105319"/>
    <lineage>
        <taxon>Eukaryota</taxon>
        <taxon>Fungi</taxon>
        <taxon>Dikarya</taxon>
        <taxon>Ascomycota</taxon>
        <taxon>Pezizomycotina</taxon>
        <taxon>Sordariomycetes</taxon>
        <taxon>Hypocreomycetidae</taxon>
        <taxon>Hypocreales</taxon>
        <taxon>Clavicipitaceae</taxon>
        <taxon>Conoideocrella</taxon>
    </lineage>
</organism>
<dbReference type="PANTHER" id="PTHR33112">
    <property type="entry name" value="DOMAIN PROTEIN, PUTATIVE-RELATED"/>
    <property type="match status" value="1"/>
</dbReference>
<accession>A0AAJ0CI00</accession>
<dbReference type="AlphaFoldDB" id="A0AAJ0CI00"/>
<keyword evidence="2" id="KW-1185">Reference proteome</keyword>
<protein>
    <recommendedName>
        <fullName evidence="3">Heterokaryon incompatibility domain-containing protein</fullName>
    </recommendedName>
</protein>
<proteinExistence type="predicted"/>
<sequence>MFVLHDYETNYGEHCREDWRRIVVEYSRRNLSVESDKLPALAGLAARFSLDSIHNGTSLVAGNRYLAGLWLDDMIRDLCWSLDIYKQPILRPQQYCAPSWSWASVNGPIDYKEWARFFTELAVLKDAYVNLESRDQAYGRVIGGWILLRGLKLRPYKKQDSKSLWIRDNGVVFRVVSTWDSEAYEVPEEGQLPYPDGGTTELFLIPLGWVKRHTLALNNGPDALLGPFFLIVKPATHEAQRYACVPGFKRVGFGTGVWLTNANEGTDKAGLERLIVERFFAAKQRGELEDIVLI</sequence>
<reference evidence="1" key="1">
    <citation type="submission" date="2023-06" db="EMBL/GenBank/DDBJ databases">
        <title>Conoideocrella luteorostrata (Hypocreales: Clavicipitaceae), a potential biocontrol fungus for elongate hemlock scale in United States Christmas tree production areas.</title>
        <authorList>
            <person name="Barrett H."/>
            <person name="Lovett B."/>
            <person name="Macias A.M."/>
            <person name="Stajich J.E."/>
            <person name="Kasson M.T."/>
        </authorList>
    </citation>
    <scope>NUCLEOTIDE SEQUENCE</scope>
    <source>
        <strain evidence="1">ARSEF 14590</strain>
    </source>
</reference>
<evidence type="ECO:0000313" key="1">
    <source>
        <dbReference type="EMBL" id="KAK2591066.1"/>
    </source>
</evidence>
<name>A0AAJ0CI00_9HYPO</name>
<dbReference type="EMBL" id="JASWJB010000367">
    <property type="protein sequence ID" value="KAK2591066.1"/>
    <property type="molecule type" value="Genomic_DNA"/>
</dbReference>
<dbReference type="Proteomes" id="UP001251528">
    <property type="component" value="Unassembled WGS sequence"/>
</dbReference>
<comment type="caution">
    <text evidence="1">The sequence shown here is derived from an EMBL/GenBank/DDBJ whole genome shotgun (WGS) entry which is preliminary data.</text>
</comment>